<gene>
    <name evidence="5" type="ORF">SAMN04488554_2430</name>
</gene>
<dbReference type="PIRSF" id="PIRSF001365">
    <property type="entry name" value="DHDPS"/>
    <property type="match status" value="1"/>
</dbReference>
<dbReference type="GO" id="GO:0008840">
    <property type="term" value="F:4-hydroxy-tetrahydrodipicolinate synthase activity"/>
    <property type="evidence" value="ECO:0007669"/>
    <property type="project" value="TreeGrafter"/>
</dbReference>
<dbReference type="Gene3D" id="3.20.20.70">
    <property type="entry name" value="Aldolase class I"/>
    <property type="match status" value="1"/>
</dbReference>
<name>A0A1H5KSU8_9MICO</name>
<evidence type="ECO:0000256" key="4">
    <source>
        <dbReference type="PIRSR" id="PIRSR001365-2"/>
    </source>
</evidence>
<evidence type="ECO:0000313" key="6">
    <source>
        <dbReference type="Proteomes" id="UP000199220"/>
    </source>
</evidence>
<dbReference type="InterPro" id="IPR013785">
    <property type="entry name" value="Aldolase_TIM"/>
</dbReference>
<dbReference type="PANTHER" id="PTHR12128">
    <property type="entry name" value="DIHYDRODIPICOLINATE SYNTHASE"/>
    <property type="match status" value="1"/>
</dbReference>
<comment type="similarity">
    <text evidence="2">Belongs to the DapA family.</text>
</comment>
<proteinExistence type="inferred from homology"/>
<dbReference type="SUPFAM" id="SSF51569">
    <property type="entry name" value="Aldolase"/>
    <property type="match status" value="1"/>
</dbReference>
<evidence type="ECO:0000256" key="2">
    <source>
        <dbReference type="PIRNR" id="PIRNR001365"/>
    </source>
</evidence>
<accession>A0A1H5KSU8</accession>
<dbReference type="CDD" id="cd00408">
    <property type="entry name" value="DHDPS-like"/>
    <property type="match status" value="1"/>
</dbReference>
<dbReference type="PANTHER" id="PTHR12128:SF19">
    <property type="entry name" value="5-DEHYDRO-4-DEOXYGLUCARATE DEHYDRATASE 2-RELATED"/>
    <property type="match status" value="1"/>
</dbReference>
<dbReference type="Pfam" id="PF00701">
    <property type="entry name" value="DHDPS"/>
    <property type="match status" value="1"/>
</dbReference>
<dbReference type="RefSeq" id="WP_089773387.1">
    <property type="nucleotide sequence ID" value="NZ_FNTX01000002.1"/>
</dbReference>
<dbReference type="AlphaFoldDB" id="A0A1H5KSU8"/>
<reference evidence="6" key="1">
    <citation type="submission" date="2016-10" db="EMBL/GenBank/DDBJ databases">
        <authorList>
            <person name="Varghese N."/>
            <person name="Submissions S."/>
        </authorList>
    </citation>
    <scope>NUCLEOTIDE SEQUENCE [LARGE SCALE GENOMIC DNA]</scope>
    <source>
        <strain evidence="6">DSM 21368</strain>
    </source>
</reference>
<evidence type="ECO:0000256" key="3">
    <source>
        <dbReference type="PIRSR" id="PIRSR001365-1"/>
    </source>
</evidence>
<sequence length="308" mass="32179">MSVALDGVTAVLVTGYQGGTDRVDTEKVAALAARVSAGGVPVLTALGNTAEVQQLEDAERHAVLQAVAGAGHSGTLIAGVTGPMTGVLRQVETAAALGYHAAMIHEPSDPFGDGDGLVRFYTHLARQSALPIVLYLRSTRLSGAQLRFLAEQDRVVGVKYARPDLHTLGTLLRAGAGSACTWINGLAEWNSPAFAGIGVTSFTSGIANARPEIALAMHRGLVSGDLPAVHRLIDKYVGTVEALRAEGAGRYNVSVIKQLLRWEGLEMGGVRPPHSNLDEAALARLAEIRDYPAAVAATGPARAKETRP</sequence>
<feature type="active site" description="Proton donor/acceptor" evidence="3">
    <location>
        <position position="135"/>
    </location>
</feature>
<dbReference type="EMBL" id="FNTX01000002">
    <property type="protein sequence ID" value="SEE67823.1"/>
    <property type="molecule type" value="Genomic_DNA"/>
</dbReference>
<dbReference type="OrthoDB" id="9778880at2"/>
<evidence type="ECO:0000313" key="5">
    <source>
        <dbReference type="EMBL" id="SEE67823.1"/>
    </source>
</evidence>
<dbReference type="Proteomes" id="UP000199220">
    <property type="component" value="Unassembled WGS sequence"/>
</dbReference>
<organism evidence="5 6">
    <name type="scientific">Ruania alba</name>
    <dbReference type="NCBI Taxonomy" id="648782"/>
    <lineage>
        <taxon>Bacteria</taxon>
        <taxon>Bacillati</taxon>
        <taxon>Actinomycetota</taxon>
        <taxon>Actinomycetes</taxon>
        <taxon>Micrococcales</taxon>
        <taxon>Ruaniaceae</taxon>
        <taxon>Ruania</taxon>
    </lineage>
</organism>
<dbReference type="SMART" id="SM01130">
    <property type="entry name" value="DHDPS"/>
    <property type="match status" value="1"/>
</dbReference>
<evidence type="ECO:0000256" key="1">
    <source>
        <dbReference type="ARBA" id="ARBA00023239"/>
    </source>
</evidence>
<feature type="binding site" evidence="4">
    <location>
        <position position="49"/>
    </location>
    <ligand>
        <name>pyruvate</name>
        <dbReference type="ChEBI" id="CHEBI:15361"/>
    </ligand>
</feature>
<keyword evidence="6" id="KW-1185">Reference proteome</keyword>
<keyword evidence="1 2" id="KW-0456">Lyase</keyword>
<dbReference type="InterPro" id="IPR002220">
    <property type="entry name" value="DapA-like"/>
</dbReference>
<protein>
    <submittedName>
        <fullName evidence="5">4-hydroxy-tetrahydrodipicolinate synthase</fullName>
    </submittedName>
</protein>
<dbReference type="STRING" id="648782.SAMN04488554_2430"/>
<feature type="active site" description="Schiff-base intermediate with substrate" evidence="3">
    <location>
        <position position="159"/>
    </location>
</feature>